<evidence type="ECO:0000256" key="1">
    <source>
        <dbReference type="ARBA" id="ARBA00022503"/>
    </source>
</evidence>
<feature type="binding site" evidence="5">
    <location>
        <position position="67"/>
    </location>
    <ligand>
        <name>Zn(2+)</name>
        <dbReference type="ChEBI" id="CHEBI:29105"/>
    </ligand>
</feature>
<organism evidence="8 9">
    <name type="scientific">Vibrio astriarenae</name>
    <dbReference type="NCBI Taxonomy" id="1481923"/>
    <lineage>
        <taxon>Bacteria</taxon>
        <taxon>Pseudomonadati</taxon>
        <taxon>Pseudomonadota</taxon>
        <taxon>Gammaproteobacteria</taxon>
        <taxon>Vibrionales</taxon>
        <taxon>Vibrionaceae</taxon>
        <taxon>Vibrio</taxon>
    </lineage>
</organism>
<dbReference type="PANTHER" id="PTHR15162">
    <property type="entry name" value="ASPARTOACYLASE"/>
    <property type="match status" value="1"/>
</dbReference>
<dbReference type="KEGG" id="vas:GT360_07535"/>
<comment type="pathway">
    <text evidence="5">Amino-acid degradation; L-arginine degradation via AST pathway; L-glutamate and succinate from L-arginine: step 5/5.</text>
</comment>
<evidence type="ECO:0000256" key="4">
    <source>
        <dbReference type="ARBA" id="ARBA00022833"/>
    </source>
</evidence>
<dbReference type="GO" id="GO:0009017">
    <property type="term" value="F:succinylglutamate desuccinylase activity"/>
    <property type="evidence" value="ECO:0007669"/>
    <property type="project" value="UniProtKB-EC"/>
</dbReference>
<dbReference type="GO" id="GO:0016788">
    <property type="term" value="F:hydrolase activity, acting on ester bonds"/>
    <property type="evidence" value="ECO:0007669"/>
    <property type="project" value="UniProtKB-UniRule"/>
</dbReference>
<dbReference type="InterPro" id="IPR055438">
    <property type="entry name" value="AstE_AspA_cat"/>
</dbReference>
<feature type="binding site" evidence="5">
    <location>
        <position position="64"/>
    </location>
    <ligand>
        <name>Zn(2+)</name>
        <dbReference type="ChEBI" id="CHEBI:29105"/>
    </ligand>
</feature>
<comment type="cofactor">
    <cofactor evidence="5">
        <name>Zn(2+)</name>
        <dbReference type="ChEBI" id="CHEBI:29105"/>
    </cofactor>
    <text evidence="5">Binds 1 zinc ion per subunit.</text>
</comment>
<feature type="domain" description="AstE/AspA barrel-sandwich hybrid" evidence="6">
    <location>
        <begin position="258"/>
        <end position="330"/>
    </location>
</feature>
<evidence type="ECO:0000259" key="7">
    <source>
        <dbReference type="Pfam" id="PF24827"/>
    </source>
</evidence>
<evidence type="ECO:0000256" key="5">
    <source>
        <dbReference type="HAMAP-Rule" id="MF_00767"/>
    </source>
</evidence>
<dbReference type="Gene3D" id="3.40.630.10">
    <property type="entry name" value="Zn peptidases"/>
    <property type="match status" value="1"/>
</dbReference>
<dbReference type="GO" id="GO:0019544">
    <property type="term" value="P:L-arginine catabolic process to L-glutamate"/>
    <property type="evidence" value="ECO:0007669"/>
    <property type="project" value="UniProtKB-UniRule"/>
</dbReference>
<evidence type="ECO:0000313" key="8">
    <source>
        <dbReference type="EMBL" id="QIA63379.1"/>
    </source>
</evidence>
<dbReference type="EMBL" id="CP047475">
    <property type="protein sequence ID" value="QIA63379.1"/>
    <property type="molecule type" value="Genomic_DNA"/>
</dbReference>
<dbReference type="NCBIfam" id="NF003706">
    <property type="entry name" value="PRK05324.1"/>
    <property type="match status" value="1"/>
</dbReference>
<dbReference type="RefSeq" id="WP_164648273.1">
    <property type="nucleotide sequence ID" value="NZ_CP047475.1"/>
</dbReference>
<dbReference type="GO" id="GO:0008270">
    <property type="term" value="F:zinc ion binding"/>
    <property type="evidence" value="ECO:0007669"/>
    <property type="project" value="UniProtKB-UniRule"/>
</dbReference>
<dbReference type="HAMAP" id="MF_00767">
    <property type="entry name" value="Arg_catab_AstE"/>
    <property type="match status" value="1"/>
</dbReference>
<dbReference type="Proteomes" id="UP000464262">
    <property type="component" value="Chromosome 1"/>
</dbReference>
<keyword evidence="4 5" id="KW-0862">Zinc</keyword>
<feature type="active site" evidence="5">
    <location>
        <position position="220"/>
    </location>
</feature>
<dbReference type="Pfam" id="PF04952">
    <property type="entry name" value="AstE_AspA_hybrid"/>
    <property type="match status" value="1"/>
</dbReference>
<dbReference type="InterPro" id="IPR007036">
    <property type="entry name" value="Aste_AspA_hybrid_dom"/>
</dbReference>
<comment type="function">
    <text evidence="5">Transforms N(2)-succinylglutamate into succinate and glutamate.</text>
</comment>
<accession>A0A7Z2YDP1</accession>
<sequence>MTSSPFQQSFLKDTLDLAVPFQPKTLELDNGTTLKLLQRGVVECVPADFEADNGKHIIVSTGIHGDETAPLELVDKIVEDISSGFQSIQERTLFIIAHPEATTLHQRFVDENLNRLFDSKSRPATTETQIADNLKTVVSEFYQGTPEQNRWHLDLHCAIRLSKHYSFAVSPKTRHPVRSKALFEFVELCHVEAVLLSNAPSSTFSWFSAEKFGAQAMTIELGQVAKIGENQLDKLMAFDMTLRDLIARIKPEHHPRRVVHYRVSRTIVRMHDDFDFMFGDDVENFTEFKHGEVFGHDGDKPLMAKNEGEAVVFPNRHVAIGQRAALMVCPVRTRYDADQLVYD</sequence>
<keyword evidence="1 5" id="KW-0056">Arginine metabolism</keyword>
<keyword evidence="2 5" id="KW-0479">Metal-binding</keyword>
<dbReference type="InterPro" id="IPR016681">
    <property type="entry name" value="SuccinylGlu_desuccinylase"/>
</dbReference>
<evidence type="ECO:0000256" key="2">
    <source>
        <dbReference type="ARBA" id="ARBA00022723"/>
    </source>
</evidence>
<feature type="domain" description="Succinylglutamate desuccinylase/Aspartoacylase catalytic" evidence="7">
    <location>
        <begin position="54"/>
        <end position="245"/>
    </location>
</feature>
<dbReference type="UniPathway" id="UPA00185">
    <property type="reaction ID" value="UER00283"/>
</dbReference>
<name>A0A7Z2YDP1_9VIBR</name>
<dbReference type="GO" id="GO:0019545">
    <property type="term" value="P:L-arginine catabolic process to succinate"/>
    <property type="evidence" value="ECO:0007669"/>
    <property type="project" value="UniProtKB-UniRule"/>
</dbReference>
<keyword evidence="9" id="KW-1185">Reference proteome</keyword>
<dbReference type="AlphaFoldDB" id="A0A7Z2YDP1"/>
<dbReference type="PIRSF" id="PIRSF017020">
    <property type="entry name" value="AstE"/>
    <property type="match status" value="1"/>
</dbReference>
<dbReference type="SUPFAM" id="SSF53187">
    <property type="entry name" value="Zn-dependent exopeptidases"/>
    <property type="match status" value="1"/>
</dbReference>
<comment type="similarity">
    <text evidence="5">Belongs to the AspA/AstE family. Succinylglutamate desuccinylase subfamily.</text>
</comment>
<feature type="binding site" evidence="5">
    <location>
        <position position="156"/>
    </location>
    <ligand>
        <name>Zn(2+)</name>
        <dbReference type="ChEBI" id="CHEBI:29105"/>
    </ligand>
</feature>
<evidence type="ECO:0000256" key="3">
    <source>
        <dbReference type="ARBA" id="ARBA00022801"/>
    </source>
</evidence>
<comment type="catalytic activity">
    <reaction evidence="5">
        <text>N-succinyl-L-glutamate + H2O = L-glutamate + succinate</text>
        <dbReference type="Rhea" id="RHEA:15169"/>
        <dbReference type="ChEBI" id="CHEBI:15377"/>
        <dbReference type="ChEBI" id="CHEBI:29985"/>
        <dbReference type="ChEBI" id="CHEBI:30031"/>
        <dbReference type="ChEBI" id="CHEBI:58763"/>
        <dbReference type="EC" id="3.5.1.96"/>
    </reaction>
</comment>
<dbReference type="PANTHER" id="PTHR15162:SF7">
    <property type="entry name" value="SUCCINYLGLUTAMATE DESUCCINYLASE"/>
    <property type="match status" value="1"/>
</dbReference>
<keyword evidence="3 5" id="KW-0378">Hydrolase</keyword>
<proteinExistence type="inferred from homology"/>
<protein>
    <recommendedName>
        <fullName evidence="5">Succinylglutamate desuccinylase</fullName>
        <ecNumber evidence="5">3.5.1.96</ecNumber>
    </recommendedName>
</protein>
<dbReference type="InterPro" id="IPR050178">
    <property type="entry name" value="AspA/AstE_fam"/>
</dbReference>
<reference evidence="8 9" key="1">
    <citation type="submission" date="2020-01" db="EMBL/GenBank/DDBJ databases">
        <title>Whole genome and functional gene identification of agarase of Vibrio HN897.</title>
        <authorList>
            <person name="Liu Y."/>
            <person name="Zhao Z."/>
        </authorList>
    </citation>
    <scope>NUCLEOTIDE SEQUENCE [LARGE SCALE GENOMIC DNA]</scope>
    <source>
        <strain evidence="8 9">HN897</strain>
    </source>
</reference>
<evidence type="ECO:0000313" key="9">
    <source>
        <dbReference type="Proteomes" id="UP000464262"/>
    </source>
</evidence>
<gene>
    <name evidence="5" type="primary">astE</name>
    <name evidence="8" type="ORF">GT360_07535</name>
</gene>
<dbReference type="CDD" id="cd03855">
    <property type="entry name" value="M14_ASTE"/>
    <property type="match status" value="1"/>
</dbReference>
<dbReference type="EC" id="3.5.1.96" evidence="5"/>
<dbReference type="Pfam" id="PF24827">
    <property type="entry name" value="AstE_AspA_cat"/>
    <property type="match status" value="1"/>
</dbReference>
<evidence type="ECO:0000259" key="6">
    <source>
        <dbReference type="Pfam" id="PF04952"/>
    </source>
</evidence>